<keyword evidence="3" id="KW-1185">Reference proteome</keyword>
<accession>A0AA38BQB4</accession>
<protein>
    <submittedName>
        <fullName evidence="2">Uncharacterized protein</fullName>
    </submittedName>
</protein>
<proteinExistence type="predicted"/>
<reference evidence="2 3" key="1">
    <citation type="journal article" date="2021" name="Nat. Plants">
        <title>The Taxus genome provides insights into paclitaxel biosynthesis.</title>
        <authorList>
            <person name="Xiong X."/>
            <person name="Gou J."/>
            <person name="Liao Q."/>
            <person name="Li Y."/>
            <person name="Zhou Q."/>
            <person name="Bi G."/>
            <person name="Li C."/>
            <person name="Du R."/>
            <person name="Wang X."/>
            <person name="Sun T."/>
            <person name="Guo L."/>
            <person name="Liang H."/>
            <person name="Lu P."/>
            <person name="Wu Y."/>
            <person name="Zhang Z."/>
            <person name="Ro D.K."/>
            <person name="Shang Y."/>
            <person name="Huang S."/>
            <person name="Yan J."/>
        </authorList>
    </citation>
    <scope>NUCLEOTIDE SEQUENCE [LARGE SCALE GENOMIC DNA]</scope>
    <source>
        <strain evidence="2">Ta-2019</strain>
    </source>
</reference>
<dbReference type="AlphaFoldDB" id="A0AA38BQB4"/>
<evidence type="ECO:0000313" key="2">
    <source>
        <dbReference type="EMBL" id="KAH9288710.1"/>
    </source>
</evidence>
<comment type="caution">
    <text evidence="2">The sequence shown here is derived from an EMBL/GenBank/DDBJ whole genome shotgun (WGS) entry which is preliminary data.</text>
</comment>
<dbReference type="EMBL" id="JAHRHJ020003813">
    <property type="protein sequence ID" value="KAH9288710.1"/>
    <property type="molecule type" value="Genomic_DNA"/>
</dbReference>
<sequence length="52" mass="5608">GDKEVENKSRAREDSVGGTKDRDGMGSARMHNDRKGDERVGEVVHVAVIEGA</sequence>
<evidence type="ECO:0000256" key="1">
    <source>
        <dbReference type="SAM" id="MobiDB-lite"/>
    </source>
</evidence>
<organism evidence="2 3">
    <name type="scientific">Taxus chinensis</name>
    <name type="common">Chinese yew</name>
    <name type="synonym">Taxus wallichiana var. chinensis</name>
    <dbReference type="NCBI Taxonomy" id="29808"/>
    <lineage>
        <taxon>Eukaryota</taxon>
        <taxon>Viridiplantae</taxon>
        <taxon>Streptophyta</taxon>
        <taxon>Embryophyta</taxon>
        <taxon>Tracheophyta</taxon>
        <taxon>Spermatophyta</taxon>
        <taxon>Pinopsida</taxon>
        <taxon>Pinidae</taxon>
        <taxon>Conifers II</taxon>
        <taxon>Cupressales</taxon>
        <taxon>Taxaceae</taxon>
        <taxon>Taxus</taxon>
    </lineage>
</organism>
<feature type="non-terminal residue" evidence="2">
    <location>
        <position position="1"/>
    </location>
</feature>
<evidence type="ECO:0000313" key="3">
    <source>
        <dbReference type="Proteomes" id="UP000824469"/>
    </source>
</evidence>
<feature type="non-terminal residue" evidence="2">
    <location>
        <position position="52"/>
    </location>
</feature>
<gene>
    <name evidence="2" type="ORF">KI387_032827</name>
</gene>
<dbReference type="Proteomes" id="UP000824469">
    <property type="component" value="Unassembled WGS sequence"/>
</dbReference>
<feature type="region of interest" description="Disordered" evidence="1">
    <location>
        <begin position="1"/>
        <end position="41"/>
    </location>
</feature>
<name>A0AA38BQB4_TAXCH</name>